<keyword evidence="3" id="KW-1185">Reference proteome</keyword>
<evidence type="ECO:0000313" key="2">
    <source>
        <dbReference type="EMBL" id="MBL1078842.1"/>
    </source>
</evidence>
<proteinExistence type="predicted"/>
<dbReference type="InterPro" id="IPR037523">
    <property type="entry name" value="VOC_core"/>
</dbReference>
<evidence type="ECO:0000313" key="3">
    <source>
        <dbReference type="Proteomes" id="UP000602198"/>
    </source>
</evidence>
<comment type="caution">
    <text evidence="2">The sequence shown here is derived from an EMBL/GenBank/DDBJ whole genome shotgun (WGS) entry which is preliminary data.</text>
</comment>
<dbReference type="SUPFAM" id="SSF54593">
    <property type="entry name" value="Glyoxalase/Bleomycin resistance protein/Dihydroxybiphenyl dioxygenase"/>
    <property type="match status" value="1"/>
</dbReference>
<dbReference type="Proteomes" id="UP000602198">
    <property type="component" value="Unassembled WGS sequence"/>
</dbReference>
<organism evidence="2 3">
    <name type="scientific">Nocardia acididurans</name>
    <dbReference type="NCBI Taxonomy" id="2802282"/>
    <lineage>
        <taxon>Bacteria</taxon>
        <taxon>Bacillati</taxon>
        <taxon>Actinomycetota</taxon>
        <taxon>Actinomycetes</taxon>
        <taxon>Mycobacteriales</taxon>
        <taxon>Nocardiaceae</taxon>
        <taxon>Nocardia</taxon>
    </lineage>
</organism>
<accession>A0ABS1MDZ1</accession>
<feature type="domain" description="VOC" evidence="1">
    <location>
        <begin position="1"/>
        <end position="115"/>
    </location>
</feature>
<dbReference type="Pfam" id="PF00903">
    <property type="entry name" value="Glyoxalase"/>
    <property type="match status" value="1"/>
</dbReference>
<evidence type="ECO:0000259" key="1">
    <source>
        <dbReference type="PROSITE" id="PS51819"/>
    </source>
</evidence>
<dbReference type="RefSeq" id="WP_201954711.1">
    <property type="nucleotide sequence ID" value="NZ_JAERRJ010000013.1"/>
</dbReference>
<dbReference type="PROSITE" id="PS51819">
    <property type="entry name" value="VOC"/>
    <property type="match status" value="1"/>
</dbReference>
<sequence length="128" mass="13678">MIERIHPYIDGDDPAASADFYSGVFGLEVAMEAPVLGLRAPGNPAAQVIVLKPGTETPTPRFGIDVGDPALVDAAHAEAVRRGAKIVYPLTDEPWGVRRFFVEDPGGAVINVLAHRQSVRAVEPPGRR</sequence>
<dbReference type="Gene3D" id="3.10.180.10">
    <property type="entry name" value="2,3-Dihydroxybiphenyl 1,2-Dioxygenase, domain 1"/>
    <property type="match status" value="1"/>
</dbReference>
<name>A0ABS1MDZ1_9NOCA</name>
<dbReference type="InterPro" id="IPR029068">
    <property type="entry name" value="Glyas_Bleomycin-R_OHBP_Dase"/>
</dbReference>
<protein>
    <submittedName>
        <fullName evidence="2">VOC family protein</fullName>
    </submittedName>
</protein>
<gene>
    <name evidence="2" type="ORF">JK358_31010</name>
</gene>
<reference evidence="2 3" key="1">
    <citation type="submission" date="2021-01" db="EMBL/GenBank/DDBJ databases">
        <title>WGS of actinomycetes isolated from Thailand.</title>
        <authorList>
            <person name="Thawai C."/>
        </authorList>
    </citation>
    <scope>NUCLEOTIDE SEQUENCE [LARGE SCALE GENOMIC DNA]</scope>
    <source>
        <strain evidence="2 3">LPG 2</strain>
    </source>
</reference>
<dbReference type="EMBL" id="JAERRJ010000013">
    <property type="protein sequence ID" value="MBL1078842.1"/>
    <property type="molecule type" value="Genomic_DNA"/>
</dbReference>
<dbReference type="InterPro" id="IPR004360">
    <property type="entry name" value="Glyas_Fos-R_dOase_dom"/>
</dbReference>